<evidence type="ECO:0008006" key="4">
    <source>
        <dbReference type="Google" id="ProtNLM"/>
    </source>
</evidence>
<feature type="chain" id="PRO_5024346625" description="Nuclear transport factor 2 family protein" evidence="1">
    <location>
        <begin position="19"/>
        <end position="144"/>
    </location>
</feature>
<keyword evidence="3" id="KW-1185">Reference proteome</keyword>
<dbReference type="RefSeq" id="WP_138319631.1">
    <property type="nucleotide sequence ID" value="NZ_VCBC01000007.1"/>
</dbReference>
<comment type="caution">
    <text evidence="2">The sequence shown here is derived from an EMBL/GenBank/DDBJ whole genome shotgun (WGS) entry which is preliminary data.</text>
</comment>
<sequence>MKYAIFAIATLLSFTVNASGYQSEIDEFFSLYKQGQINQAVDSIYKTNPYITSIPDQVKNVKTQLGAVEGLVGAMHAIELIDAYEVGENLVHVTYMGIYERQPIRFEFQFFKLKEGWRIFSFSFDAEVFDKIEQLAKERAFQAK</sequence>
<evidence type="ECO:0000313" key="2">
    <source>
        <dbReference type="EMBL" id="TLU65328.1"/>
    </source>
</evidence>
<dbReference type="OrthoDB" id="1367364at2"/>
<proteinExistence type="predicted"/>
<dbReference type="EMBL" id="VCBC01000007">
    <property type="protein sequence ID" value="TLU65328.1"/>
    <property type="molecule type" value="Genomic_DNA"/>
</dbReference>
<dbReference type="AlphaFoldDB" id="A0A5R9ITR7"/>
<dbReference type="Proteomes" id="UP000307790">
    <property type="component" value="Unassembled WGS sequence"/>
</dbReference>
<name>A0A5R9ITR7_9GAMM</name>
<evidence type="ECO:0000256" key="1">
    <source>
        <dbReference type="SAM" id="SignalP"/>
    </source>
</evidence>
<keyword evidence="1" id="KW-0732">Signal</keyword>
<reference evidence="2 3" key="1">
    <citation type="submission" date="2019-05" db="EMBL/GenBank/DDBJ databases">
        <title>Genome sequences of Thalassotalea litorea 1K03283.</title>
        <authorList>
            <person name="Zhang D."/>
        </authorList>
    </citation>
    <scope>NUCLEOTIDE SEQUENCE [LARGE SCALE GENOMIC DNA]</scope>
    <source>
        <strain evidence="2 3">MCCC 1K03283</strain>
    </source>
</reference>
<accession>A0A5R9ITR7</accession>
<gene>
    <name evidence="2" type="ORF">FE810_08555</name>
</gene>
<feature type="signal peptide" evidence="1">
    <location>
        <begin position="1"/>
        <end position="18"/>
    </location>
</feature>
<evidence type="ECO:0000313" key="3">
    <source>
        <dbReference type="Proteomes" id="UP000307790"/>
    </source>
</evidence>
<protein>
    <recommendedName>
        <fullName evidence="4">Nuclear transport factor 2 family protein</fullName>
    </recommendedName>
</protein>
<organism evidence="2 3">
    <name type="scientific">Thalassotalea litorea</name>
    <dbReference type="NCBI Taxonomy" id="2020715"/>
    <lineage>
        <taxon>Bacteria</taxon>
        <taxon>Pseudomonadati</taxon>
        <taxon>Pseudomonadota</taxon>
        <taxon>Gammaproteobacteria</taxon>
        <taxon>Alteromonadales</taxon>
        <taxon>Colwelliaceae</taxon>
        <taxon>Thalassotalea</taxon>
    </lineage>
</organism>